<name>Q9LFS5_ARATH</name>
<accession>Q9LFS5</accession>
<protein>
    <submittedName>
        <fullName evidence="1">Uncharacterized protein F1N13_130</fullName>
    </submittedName>
</protein>
<reference evidence="1" key="2">
    <citation type="submission" date="2000-08" db="EMBL/GenBank/DDBJ databases">
        <authorList>
            <person name="Sato S."/>
            <person name="Nakamura Y."/>
            <person name="Kaneko T."/>
            <person name="Kato T."/>
            <person name="Asamizu E."/>
            <person name="Kotani H."/>
            <person name="Tabata S."/>
            <person name="Bancroft I."/>
            <person name="Mewes H.W."/>
            <person name="Rudd S."/>
            <person name="Lemcke K."/>
            <person name="Mayer K.F.X."/>
        </authorList>
    </citation>
    <scope>NUCLEOTIDE SEQUENCE</scope>
</reference>
<proteinExistence type="predicted"/>
<evidence type="ECO:0000313" key="1">
    <source>
        <dbReference type="EMBL" id="CAC01798.1"/>
    </source>
</evidence>
<dbReference type="EMBL" id="AL391145">
    <property type="protein sequence ID" value="CAC01798.1"/>
    <property type="molecule type" value="Genomic_DNA"/>
</dbReference>
<gene>
    <name evidence="1" type="primary">F1N13_130</name>
</gene>
<reference key="1">
    <citation type="journal article" date="2000" name="Nature">
        <title>Sequence and analysis of chromosome 5 of the plant Arabidopsis thaliana.</title>
        <authorList>
            <consortium name="Kazusa DNA Research Institute"/>
            <consortium name="Cold Spring Harbor and Washington University in St Louis Sequencing Consortium"/>
            <consortium name="European Union Arabidopsis Genome Sequencing Consortium"/>
            <person name="Tabata S."/>
            <person name="Kaneko T."/>
            <person name="Nakamura Y."/>
            <person name="Kotani H."/>
            <person name="Kato T."/>
            <person name="Asamizu E."/>
            <person name="Miyajima N."/>
            <person name="Sasamoto S."/>
            <person name="Kimura T."/>
            <person name="Hosouchi T."/>
            <person name="Kawashima K."/>
            <person name="Kohara M."/>
            <person name="Matsumoto M."/>
            <person name="Matsuno A."/>
            <person name="Muraki A."/>
            <person name="Nakayama S."/>
            <person name="Nakazaki N."/>
            <person name="Naruo K."/>
            <person name="Okumura S."/>
            <person name="Shinpo S."/>
            <person name="Takeuchi C."/>
            <person name="Wada T."/>
            <person name="Watanabe A."/>
            <person name="Yamada M."/>
            <person name="Yasuda M."/>
            <person name="Sato S."/>
            <person name="de la Bastide M."/>
            <person name="Huang E."/>
            <person name="Spiegel L."/>
            <person name="Gnoj L."/>
            <person name="O'Shaughnessy A."/>
            <person name="Preston R."/>
            <person name="Habermann K."/>
            <person name="Murray J."/>
            <person name="Johnson D."/>
            <person name="Rohlfing T."/>
            <person name="Nelson J."/>
            <person name="Stoneking T."/>
            <person name="Pepin K."/>
            <person name="Spieth J."/>
            <person name="Sekhon M."/>
            <person name="Armstrong J."/>
            <person name="Becker M."/>
            <person name="Belter E."/>
            <person name="Cordum H."/>
            <person name="Cordes M."/>
            <person name="Courtney L."/>
            <person name="Courtney W."/>
            <person name="Dante M."/>
            <person name="Du H."/>
            <person name="Edwards J."/>
            <person name="Fryman J."/>
            <person name="Haakensen B."/>
            <person name="Lamar E."/>
            <person name="Latreille P."/>
            <person name="Leonard S."/>
            <person name="Meyer R."/>
            <person name="Mulvaney E."/>
            <person name="Ozersky P."/>
            <person name="Riley A."/>
            <person name="Strowmatt C."/>
            <person name="Wagner-McPherson C."/>
            <person name="Wollam A."/>
            <person name="Yoakum M."/>
            <person name="Bell M."/>
            <person name="Dedhia N."/>
            <person name="Parnell L."/>
            <person name="Shah R."/>
            <person name="Rodriguez M."/>
            <person name="See L.H."/>
            <person name="Vil D."/>
            <person name="Baker J."/>
            <person name="Kirchoff K."/>
            <person name="Toth K."/>
            <person name="King L."/>
            <person name="Bahret A."/>
            <person name="Miller B."/>
            <person name="Marra M."/>
            <person name="Martienssen R."/>
            <person name="McCombie W.R."/>
            <person name="Wilson R.K."/>
            <person name="Murphy G."/>
            <person name="Bancroft I."/>
            <person name="Volckaert G."/>
            <person name="Wambutt R."/>
            <person name="Dusterhoft A."/>
            <person name="Stiekema W."/>
            <person name="Pohl T."/>
            <person name="Entian K.D."/>
            <person name="Terryn N."/>
            <person name="Hartley N."/>
            <person name="Bent E."/>
            <person name="Johnson S."/>
            <person name="Langham S.A."/>
            <person name="McCullagh B."/>
            <person name="Robben J."/>
            <person name="Grymonprez B."/>
            <person name="Zimmermann W."/>
            <person name="Ramsperger U."/>
            <person name="Wedler H."/>
            <person name="Balke K."/>
            <person name="Wedler E."/>
            <person name="Peters S."/>
            <person name="van Staveren M."/>
            <person name="Dirkse W."/>
            <person name="Mooijman P."/>
            <person name="Lankhorst R.K."/>
            <person name="Weitzenegger T."/>
            <person name="Bothe G."/>
            <person name="Rose M."/>
            <person name="Hauf J."/>
            <person name="Berneiser S."/>
            <person name="Hempel S."/>
            <person name="Feldpausch M."/>
            <person name="Lamberth S."/>
            <person name="Villarroel R."/>
            <person name="Gielen J."/>
            <person name="Ardiles W."/>
            <person name="Bents O."/>
            <person name="Lemcke K."/>
            <person name="Kolesov G."/>
            <person name="Mayer K."/>
            <person name="Rudd S."/>
            <person name="Schoof H."/>
            <person name="Schueller C."/>
            <person name="Zaccaria P."/>
            <person name="Mewes H.W."/>
            <person name="Bevan M."/>
            <person name="Fransz P."/>
        </authorList>
    </citation>
    <scope>NUCLEOTIDE SEQUENCE [LARGE SCALE GENOMIC DNA]</scope>
    <source>
        <strain>cv. Columbia</strain>
    </source>
</reference>
<dbReference type="AlphaFoldDB" id="Q9LFS5"/>
<sequence>MSDREEEFLVCQSYVGVKLLIDDNHIFKWVDEALLDEIERLARRTTVLEETISHITTESTDHKKMVFERMQMKLEKEIFERLEEELLESKSSMKKMCIVVIVGCMMIVGLSKVIG</sequence>
<organism evidence="1">
    <name type="scientific">Arabidopsis thaliana</name>
    <name type="common">Mouse-ear cress</name>
    <dbReference type="NCBI Taxonomy" id="3702"/>
    <lineage>
        <taxon>Eukaryota</taxon>
        <taxon>Viridiplantae</taxon>
        <taxon>Streptophyta</taxon>
        <taxon>Embryophyta</taxon>
        <taxon>Tracheophyta</taxon>
        <taxon>Spermatophyta</taxon>
        <taxon>Magnoliopsida</taxon>
        <taxon>eudicotyledons</taxon>
        <taxon>Gunneridae</taxon>
        <taxon>Pentapetalae</taxon>
        <taxon>rosids</taxon>
        <taxon>malvids</taxon>
        <taxon>Brassicales</taxon>
        <taxon>Brassicaceae</taxon>
        <taxon>Camelineae</taxon>
        <taxon>Arabidopsis</taxon>
    </lineage>
</organism>
<reference evidence="1" key="3">
    <citation type="submission" date="2000-08" db="EMBL/GenBank/DDBJ databases">
        <authorList>
            <person name="EU Arabidopsis sequencing project"/>
        </authorList>
    </citation>
    <scope>NUCLEOTIDE SEQUENCE</scope>
</reference>
<dbReference type="PIR" id="T51382">
    <property type="entry name" value="T51382"/>
</dbReference>